<evidence type="ECO:0000313" key="1">
    <source>
        <dbReference type="EMBL" id="WWQ69608.1"/>
    </source>
</evidence>
<evidence type="ECO:0000313" key="2">
    <source>
        <dbReference type="Proteomes" id="UP001432251"/>
    </source>
</evidence>
<geneLocation type="plasmid" evidence="1 2">
    <name>p1</name>
</geneLocation>
<organism evidence="1 2">
    <name type="scientific">Streptomyces citrinus</name>
    <dbReference type="NCBI Taxonomy" id="3118173"/>
    <lineage>
        <taxon>Bacteria</taxon>
        <taxon>Bacillati</taxon>
        <taxon>Actinomycetota</taxon>
        <taxon>Actinomycetes</taxon>
        <taxon>Kitasatosporales</taxon>
        <taxon>Streptomycetaceae</taxon>
        <taxon>Streptomyces</taxon>
    </lineage>
</organism>
<keyword evidence="2" id="KW-1185">Reference proteome</keyword>
<keyword evidence="1" id="KW-0614">Plasmid</keyword>
<reference evidence="1" key="1">
    <citation type="journal article" date="2025" name="Int. J. Syst. Evol. Microbiol.">
        <title>Streptomyces citrinus sp. nov., with yellow diffusible pigment.</title>
        <authorList>
            <person name="He Y."/>
            <person name="Yang E."/>
            <person name="Xu J."/>
            <person name="Sun Y."/>
            <person name="Sun L."/>
        </authorList>
    </citation>
    <scope>NUCLEOTIDE SEQUENCE</scope>
    <source>
        <strain evidence="1">Q6</strain>
    </source>
</reference>
<protein>
    <submittedName>
        <fullName evidence="1">DUF3560 domain-containing protein</fullName>
    </submittedName>
</protein>
<dbReference type="Proteomes" id="UP001432251">
    <property type="component" value="Plasmid p1"/>
</dbReference>
<sequence length="235" mass="25297">MAELLLTHTRAEGTRLTGTAPGDGAAPVLHALSFRLARRRGFWFVPRSRGTCADERLLARTAEALRADGHTVTVTVDDDQRRSFAAAEADRTQAAARRAERYTRYRDSAAASSQDHLAQARRMLKSIPPGQPILIDHYSANREIRFRERMRRHFETGHRTPSAPASGPGAPSSPATTPPTAPTPAPPCAASSVSRPNSAAPSAGRAPRCRAPQPGGSPPRHWWTRSPSSTGATTT</sequence>
<gene>
    <name evidence="1" type="ORF">V2W30_41340</name>
</gene>
<accession>A0ACD5AQY5</accession>
<proteinExistence type="predicted"/>
<dbReference type="EMBL" id="CP146023">
    <property type="protein sequence ID" value="WWQ69608.1"/>
    <property type="molecule type" value="Genomic_DNA"/>
</dbReference>
<name>A0ACD5AQY5_9ACTN</name>